<dbReference type="Proteomes" id="UP000011761">
    <property type="component" value="Unassembled WGS sequence"/>
</dbReference>
<gene>
    <name evidence="1" type="ORF">BAUCODRAFT_121492</name>
</gene>
<organism evidence="1 2">
    <name type="scientific">Baudoinia panamericana (strain UAMH 10762)</name>
    <name type="common">Angels' share fungus</name>
    <name type="synonym">Baudoinia compniacensis (strain UAMH 10762)</name>
    <dbReference type="NCBI Taxonomy" id="717646"/>
    <lineage>
        <taxon>Eukaryota</taxon>
        <taxon>Fungi</taxon>
        <taxon>Dikarya</taxon>
        <taxon>Ascomycota</taxon>
        <taxon>Pezizomycotina</taxon>
        <taxon>Dothideomycetes</taxon>
        <taxon>Dothideomycetidae</taxon>
        <taxon>Mycosphaerellales</taxon>
        <taxon>Teratosphaeriaceae</taxon>
        <taxon>Baudoinia</taxon>
    </lineage>
</organism>
<accession>M2NDH5</accession>
<dbReference type="AlphaFoldDB" id="M2NDH5"/>
<evidence type="ECO:0000313" key="1">
    <source>
        <dbReference type="EMBL" id="EMC96960.1"/>
    </source>
</evidence>
<dbReference type="EMBL" id="KB445554">
    <property type="protein sequence ID" value="EMC96960.1"/>
    <property type="molecule type" value="Genomic_DNA"/>
</dbReference>
<dbReference type="KEGG" id="bcom:BAUCODRAFT_121492"/>
<reference evidence="1 2" key="1">
    <citation type="journal article" date="2012" name="PLoS Pathog.">
        <title>Diverse lifestyles and strategies of plant pathogenesis encoded in the genomes of eighteen Dothideomycetes fungi.</title>
        <authorList>
            <person name="Ohm R.A."/>
            <person name="Feau N."/>
            <person name="Henrissat B."/>
            <person name="Schoch C.L."/>
            <person name="Horwitz B.A."/>
            <person name="Barry K.W."/>
            <person name="Condon B.J."/>
            <person name="Copeland A.C."/>
            <person name="Dhillon B."/>
            <person name="Glaser F."/>
            <person name="Hesse C.N."/>
            <person name="Kosti I."/>
            <person name="LaButti K."/>
            <person name="Lindquist E.A."/>
            <person name="Lucas S."/>
            <person name="Salamov A.A."/>
            <person name="Bradshaw R.E."/>
            <person name="Ciuffetti L."/>
            <person name="Hamelin R.C."/>
            <person name="Kema G.H.J."/>
            <person name="Lawrence C."/>
            <person name="Scott J.A."/>
            <person name="Spatafora J.W."/>
            <person name="Turgeon B.G."/>
            <person name="de Wit P.J.G.M."/>
            <person name="Zhong S."/>
            <person name="Goodwin S.B."/>
            <person name="Grigoriev I.V."/>
        </authorList>
    </citation>
    <scope>NUCLEOTIDE SEQUENCE [LARGE SCALE GENOMIC DNA]</scope>
    <source>
        <strain evidence="1 2">UAMH 10762</strain>
    </source>
</reference>
<name>M2NDH5_BAUPA</name>
<protein>
    <submittedName>
        <fullName evidence="1">Uncharacterized protein</fullName>
    </submittedName>
</protein>
<dbReference type="HOGENOM" id="CLU_2960376_0_0_1"/>
<sequence length="59" mass="6679">MCTSTLRRMNLCREWGSSGRCMTRVAEEGVKIGRTFLRCGSSGSPRRAFLRFNFPCGMI</sequence>
<dbReference type="GeneID" id="19107612"/>
<proteinExistence type="predicted"/>
<dbReference type="RefSeq" id="XP_007675574.1">
    <property type="nucleotide sequence ID" value="XM_007677384.1"/>
</dbReference>
<evidence type="ECO:0000313" key="2">
    <source>
        <dbReference type="Proteomes" id="UP000011761"/>
    </source>
</evidence>
<keyword evidence="2" id="KW-1185">Reference proteome</keyword>